<dbReference type="Gene3D" id="3.30.70.1320">
    <property type="entry name" value="Multidrug efflux transporter AcrB pore domain like"/>
    <property type="match status" value="1"/>
</dbReference>
<feature type="transmembrane region" description="Helical" evidence="1">
    <location>
        <begin position="980"/>
        <end position="999"/>
    </location>
</feature>
<evidence type="ECO:0000313" key="2">
    <source>
        <dbReference type="EMBL" id="AHB48935.1"/>
    </source>
</evidence>
<keyword evidence="1" id="KW-0472">Membrane</keyword>
<dbReference type="SUPFAM" id="SSF82714">
    <property type="entry name" value="Multidrug efflux transporter AcrB TolC docking domain, DN and DC subdomains"/>
    <property type="match status" value="2"/>
</dbReference>
<dbReference type="KEGG" id="hni:W911_11820"/>
<dbReference type="Proteomes" id="UP000018542">
    <property type="component" value="Chromosome"/>
</dbReference>
<proteinExistence type="predicted"/>
<sequence>MWIVRYAIAHRHTVGVMAILLFLFGGLSMRGMSTDILPPVNIPAINLIWTYQGLNAPEMASKVTSFSELAIMNNVDNIRELRSETLNGVAIVRVAFQPGTNVTNAFAQVTSVSQTILRRMPPGTMPPLIIPYVPSSVPVLQLVLASDTLNDGALFDYARLQLRAQIQSIRGLRLSLPYGGAPRQVMIDLDPDKLQAYGLSASDIAAAVATQNLTLPSGALRTGAREILITTNASPETIETFADLPLRSVEGRSIKVSDVASVRDGQAVQTNIARLDGQNAVLVSILKLGNASTVDIIREIHRRMPELRAAAPEGVTIAPIFDQSVFVENALNSVIGKAVIVALLVAFVVLVFVGSWRSSFIVLTSIPLALLASVTGLAFAGETFNIMTLSGLMLAIGILVDNALVEIENINRNLESGVPLREAVLKSASEVAFPEFVSTTAICIVFSPLFLLTGTAAFVFKPLALAVIFALIASYLLSRTLVPSLAMMLLKPHSGAPGEHTGPRWHAALERAITRLAERMGASVDALTRRKAVPFVALAAVVAVGGWTATRLGSEFFPETDAGMIRLYVRADPGLRVEETARKFADVQRAIREVVPAHEIGFIAENIGPPEPINLGWIESGVIGSFDGEILIQLGRERTSTAAHASAIRAMLRERFPQLTVYFRPADATAQTLAGSAQTAIEVRFIGRDRLGNAEAARELQERIRTVPGAVDVALRQVSNLPSYYIEIDRVRALQIGITPQDASTAILSTLGTAGTVTPSFWSDPVQGAAYTVQIVAPPSHLVDIEQLMNTPVRSAASGRTVPLRTVASLQVRHVPANIDRTTLMPTLTVLANVEGRDLGGVYGDVAAVIADIQPRLKPGNRIEVAGQARSMTQAYAEMAGGLVLAAVLVYLVMVVNFQSWLLPFIAMSGLPVAITGALIALHVTGTPLSVPALTGLIMVIGVSTANSVLVTSFARDNLANGMTPLASAIDATKTRLRPVMMTAIAMIAGVLPMALGAGEGGEQNAPLGRAVIGGLLLGTCATLSFVPFLFALLARARPKRDIDDIETANPKGRGHELATSG</sequence>
<dbReference type="STRING" id="1029756.W911_11820"/>
<feature type="transmembrane region" description="Helical" evidence="1">
    <location>
        <begin position="431"/>
        <end position="452"/>
    </location>
</feature>
<dbReference type="PATRIC" id="fig|1029756.8.peg.2454"/>
<dbReference type="PRINTS" id="PR00702">
    <property type="entry name" value="ACRIFLAVINRP"/>
</dbReference>
<feature type="transmembrane region" description="Helical" evidence="1">
    <location>
        <begin position="360"/>
        <end position="380"/>
    </location>
</feature>
<dbReference type="PANTHER" id="PTHR32063:SF8">
    <property type="entry name" value="CATION EFFLUX PROTEIN"/>
    <property type="match status" value="1"/>
</dbReference>
<dbReference type="PANTHER" id="PTHR32063">
    <property type="match status" value="1"/>
</dbReference>
<feature type="transmembrane region" description="Helical" evidence="1">
    <location>
        <begin position="532"/>
        <end position="550"/>
    </location>
</feature>
<dbReference type="Pfam" id="PF00873">
    <property type="entry name" value="ACR_tran"/>
    <property type="match status" value="1"/>
</dbReference>
<dbReference type="Gene3D" id="3.30.70.1440">
    <property type="entry name" value="Multidrug efflux transporter AcrB pore domain"/>
    <property type="match status" value="1"/>
</dbReference>
<feature type="transmembrane region" description="Helical" evidence="1">
    <location>
        <begin position="458"/>
        <end position="478"/>
    </location>
</feature>
<feature type="transmembrane region" description="Helical" evidence="1">
    <location>
        <begin position="386"/>
        <end position="405"/>
    </location>
</feature>
<protein>
    <submittedName>
        <fullName evidence="2">Multidrug transporter</fullName>
    </submittedName>
</protein>
<feature type="transmembrane region" description="Helical" evidence="1">
    <location>
        <begin position="1011"/>
        <end position="1034"/>
    </location>
</feature>
<dbReference type="RefSeq" id="WP_023787705.1">
    <property type="nucleotide sequence ID" value="NC_022997.1"/>
</dbReference>
<organism evidence="2 3">
    <name type="scientific">Hyphomicrobium nitrativorans NL23</name>
    <dbReference type="NCBI Taxonomy" id="1029756"/>
    <lineage>
        <taxon>Bacteria</taxon>
        <taxon>Pseudomonadati</taxon>
        <taxon>Pseudomonadota</taxon>
        <taxon>Alphaproteobacteria</taxon>
        <taxon>Hyphomicrobiales</taxon>
        <taxon>Hyphomicrobiaceae</taxon>
        <taxon>Hyphomicrobium</taxon>
    </lineage>
</organism>
<name>V5SFX2_9HYPH</name>
<dbReference type="SUPFAM" id="SSF82693">
    <property type="entry name" value="Multidrug efflux transporter AcrB pore domain, PN1, PN2, PC1 and PC2 subdomains"/>
    <property type="match status" value="2"/>
</dbReference>
<dbReference type="InterPro" id="IPR027463">
    <property type="entry name" value="AcrB_DN_DC_subdom"/>
</dbReference>
<accession>V5SFX2</accession>
<dbReference type="Gene3D" id="3.30.70.1430">
    <property type="entry name" value="Multidrug efflux transporter AcrB pore domain"/>
    <property type="match status" value="2"/>
</dbReference>
<keyword evidence="1" id="KW-0812">Transmembrane</keyword>
<evidence type="ECO:0000256" key="1">
    <source>
        <dbReference type="SAM" id="Phobius"/>
    </source>
</evidence>
<dbReference type="EMBL" id="CP006912">
    <property type="protein sequence ID" value="AHB48935.1"/>
    <property type="molecule type" value="Genomic_DNA"/>
</dbReference>
<dbReference type="GO" id="GO:0005886">
    <property type="term" value="C:plasma membrane"/>
    <property type="evidence" value="ECO:0007669"/>
    <property type="project" value="TreeGrafter"/>
</dbReference>
<dbReference type="GO" id="GO:0042910">
    <property type="term" value="F:xenobiotic transmembrane transporter activity"/>
    <property type="evidence" value="ECO:0007669"/>
    <property type="project" value="TreeGrafter"/>
</dbReference>
<dbReference type="Gene3D" id="3.30.2090.10">
    <property type="entry name" value="Multidrug efflux transporter AcrB TolC docking domain, DN and DC subdomains"/>
    <property type="match status" value="2"/>
</dbReference>
<keyword evidence="1" id="KW-1133">Transmembrane helix</keyword>
<feature type="transmembrane region" description="Helical" evidence="1">
    <location>
        <begin position="875"/>
        <end position="894"/>
    </location>
</feature>
<dbReference type="SUPFAM" id="SSF82866">
    <property type="entry name" value="Multidrug efflux transporter AcrB transmembrane domain"/>
    <property type="match status" value="2"/>
</dbReference>
<reference evidence="2 3" key="1">
    <citation type="journal article" date="2014" name="Genome Announc.">
        <title>Complete Genome Sequence of Hyphomicrobium nitrativorans Strain NL23, a Denitrifying Bacterium Isolated from Biofilm of a Methanol-Fed Denitrification System Treating Seawater at the Montreal Biodome.</title>
        <authorList>
            <person name="Martineau C."/>
            <person name="Villeneuve C."/>
            <person name="Mauffrey F."/>
            <person name="Villemur R."/>
        </authorList>
    </citation>
    <scope>NUCLEOTIDE SEQUENCE [LARGE SCALE GENOMIC DNA]</scope>
    <source>
        <strain evidence="2">NL23</strain>
    </source>
</reference>
<dbReference type="OrthoDB" id="8308837at2"/>
<dbReference type="AlphaFoldDB" id="V5SFX2"/>
<feature type="transmembrane region" description="Helical" evidence="1">
    <location>
        <begin position="934"/>
        <end position="955"/>
    </location>
</feature>
<feature type="transmembrane region" description="Helical" evidence="1">
    <location>
        <begin position="12"/>
        <end position="32"/>
    </location>
</feature>
<gene>
    <name evidence="2" type="ORF">W911_11820</name>
</gene>
<dbReference type="InterPro" id="IPR001036">
    <property type="entry name" value="Acrflvin-R"/>
</dbReference>
<dbReference type="HOGENOM" id="CLU_002755_1_2_5"/>
<keyword evidence="3" id="KW-1185">Reference proteome</keyword>
<feature type="transmembrane region" description="Helical" evidence="1">
    <location>
        <begin position="901"/>
        <end position="922"/>
    </location>
</feature>
<feature type="transmembrane region" description="Helical" evidence="1">
    <location>
        <begin position="334"/>
        <end position="353"/>
    </location>
</feature>
<evidence type="ECO:0000313" key="3">
    <source>
        <dbReference type="Proteomes" id="UP000018542"/>
    </source>
</evidence>
<dbReference type="Gene3D" id="1.20.1640.10">
    <property type="entry name" value="Multidrug efflux transporter AcrB transmembrane domain"/>
    <property type="match status" value="2"/>
</dbReference>